<dbReference type="AlphaFoldDB" id="A0A0D2Q6U9"/>
<feature type="region of interest" description="Disordered" evidence="1">
    <location>
        <begin position="1"/>
        <end position="52"/>
    </location>
</feature>
<evidence type="ECO:0000313" key="3">
    <source>
        <dbReference type="Proteomes" id="UP000054270"/>
    </source>
</evidence>
<accession>A0A0D2Q6U9</accession>
<feature type="compositionally biased region" description="Low complexity" evidence="1">
    <location>
        <begin position="35"/>
        <end position="46"/>
    </location>
</feature>
<keyword evidence="3" id="KW-1185">Reference proteome</keyword>
<organism evidence="2 3">
    <name type="scientific">Hypholoma sublateritium (strain FD-334 SS-4)</name>
    <dbReference type="NCBI Taxonomy" id="945553"/>
    <lineage>
        <taxon>Eukaryota</taxon>
        <taxon>Fungi</taxon>
        <taxon>Dikarya</taxon>
        <taxon>Basidiomycota</taxon>
        <taxon>Agaricomycotina</taxon>
        <taxon>Agaricomycetes</taxon>
        <taxon>Agaricomycetidae</taxon>
        <taxon>Agaricales</taxon>
        <taxon>Agaricineae</taxon>
        <taxon>Strophariaceae</taxon>
        <taxon>Hypholoma</taxon>
    </lineage>
</organism>
<protein>
    <submittedName>
        <fullName evidence="2">Uncharacterized protein</fullName>
    </submittedName>
</protein>
<evidence type="ECO:0000313" key="2">
    <source>
        <dbReference type="EMBL" id="KJA27490.1"/>
    </source>
</evidence>
<feature type="compositionally biased region" description="Basic and acidic residues" evidence="1">
    <location>
        <begin position="8"/>
        <end position="19"/>
    </location>
</feature>
<dbReference type="STRING" id="945553.A0A0D2Q6U9"/>
<proteinExistence type="predicted"/>
<reference evidence="3" key="1">
    <citation type="submission" date="2014-04" db="EMBL/GenBank/DDBJ databases">
        <title>Evolutionary Origins and Diversification of the Mycorrhizal Mutualists.</title>
        <authorList>
            <consortium name="DOE Joint Genome Institute"/>
            <consortium name="Mycorrhizal Genomics Consortium"/>
            <person name="Kohler A."/>
            <person name="Kuo A."/>
            <person name="Nagy L.G."/>
            <person name="Floudas D."/>
            <person name="Copeland A."/>
            <person name="Barry K.W."/>
            <person name="Cichocki N."/>
            <person name="Veneault-Fourrey C."/>
            <person name="LaButti K."/>
            <person name="Lindquist E.A."/>
            <person name="Lipzen A."/>
            <person name="Lundell T."/>
            <person name="Morin E."/>
            <person name="Murat C."/>
            <person name="Riley R."/>
            <person name="Ohm R."/>
            <person name="Sun H."/>
            <person name="Tunlid A."/>
            <person name="Henrissat B."/>
            <person name="Grigoriev I.V."/>
            <person name="Hibbett D.S."/>
            <person name="Martin F."/>
        </authorList>
    </citation>
    <scope>NUCLEOTIDE SEQUENCE [LARGE SCALE GENOMIC DNA]</scope>
    <source>
        <strain evidence="3">FD-334 SS-4</strain>
    </source>
</reference>
<name>A0A0D2Q6U9_HYPSF</name>
<dbReference type="Proteomes" id="UP000054270">
    <property type="component" value="Unassembled WGS sequence"/>
</dbReference>
<dbReference type="OMA" id="HSINMAS"/>
<dbReference type="EMBL" id="KN817524">
    <property type="protein sequence ID" value="KJA27490.1"/>
    <property type="molecule type" value="Genomic_DNA"/>
</dbReference>
<feature type="compositionally biased region" description="Polar residues" evidence="1">
    <location>
        <begin position="129"/>
        <end position="149"/>
    </location>
</feature>
<sequence length="257" mass="28077">MASTKRARSPENDNHDGRPPPKRPSLAIDAFNKRQLSQSSASSSRQGSEDWVQRAGGLSIDSPIYTPGEHHNNFLLQADEGSLGGAEAEGDVDMIMDSEDLSRMGDMQERARQAVPFHTLSLDPQFTGESYPQQAQQNQGELHVQSSHSHAMRLSERLQSTLTPAINVVPATPVRETHPSHHFLDHGLANIHASGSLPRSMSGLGRTTHYATVSMVQSSSSSFSQFAASSKRRVAFGPRANCEKCRLGVPGHFIHYE</sequence>
<evidence type="ECO:0000256" key="1">
    <source>
        <dbReference type="SAM" id="MobiDB-lite"/>
    </source>
</evidence>
<dbReference type="OrthoDB" id="3200438at2759"/>
<gene>
    <name evidence="2" type="ORF">HYPSUDRAFT_198236</name>
</gene>
<feature type="region of interest" description="Disordered" evidence="1">
    <location>
        <begin position="129"/>
        <end position="153"/>
    </location>
</feature>